<dbReference type="EMBL" id="KZ293417">
    <property type="protein sequence ID" value="PBK75494.1"/>
    <property type="molecule type" value="Genomic_DNA"/>
</dbReference>
<feature type="transmembrane region" description="Helical" evidence="1">
    <location>
        <begin position="42"/>
        <end position="60"/>
    </location>
</feature>
<keyword evidence="1" id="KW-0472">Membrane</keyword>
<keyword evidence="1" id="KW-1133">Transmembrane helix</keyword>
<dbReference type="PANTHER" id="PTHR32251:SF23">
    <property type="entry name" value="3-OXO-5-ALPHA-STEROID 4-DEHYDROGENASE (DUF1295)"/>
    <property type="match status" value="1"/>
</dbReference>
<feature type="transmembrane region" description="Helical" evidence="1">
    <location>
        <begin position="12"/>
        <end position="30"/>
    </location>
</feature>
<evidence type="ECO:0000313" key="3">
    <source>
        <dbReference type="Proteomes" id="UP000218334"/>
    </source>
</evidence>
<organism evidence="2 3">
    <name type="scientific">Armillaria solidipes</name>
    <dbReference type="NCBI Taxonomy" id="1076256"/>
    <lineage>
        <taxon>Eukaryota</taxon>
        <taxon>Fungi</taxon>
        <taxon>Dikarya</taxon>
        <taxon>Basidiomycota</taxon>
        <taxon>Agaricomycotina</taxon>
        <taxon>Agaricomycetes</taxon>
        <taxon>Agaricomycetidae</taxon>
        <taxon>Agaricales</taxon>
        <taxon>Marasmiineae</taxon>
        <taxon>Physalacriaceae</taxon>
        <taxon>Armillaria</taxon>
    </lineage>
</organism>
<gene>
    <name evidence="2" type="ORF">ARMSODRAFT_949743</name>
</gene>
<sequence length="382" mass="44063">MTFLPPPSWAESAWPLQFCAFVTAATYVASVVTANVSQVDRLWTFLPLIYSAYFALLPLWPKSVQPFPLCPYVPDELVAFASDYSPRALLMVALEVIWMYRLSYNTYRRGLFNLKDEDYRWAVLRTQLPAWLFQITNLFFIAGIQNVLLLSLGIPTYIAVVQQPHNNLALSDIVIALSSLVILGIEFTANNQQYAFHAYKHSYLKGTDDYDEKKQWTGARLNWIPADAKRGFVTRGLWAYSRHPNFTCEQLFWWMNAFFPVVAPFPPDIPYCSFTRCIENISYIYPYVTSTPVAEILRAALPFWPLLPAMSLSLLFLASTRYTEQITLSKYPSYALYQKRVAMFGFIKTMEMSLYYRLRGGEKKKEIEQALWGSDTGKDKQQ</sequence>
<dbReference type="Gene3D" id="1.20.120.1630">
    <property type="match status" value="1"/>
</dbReference>
<dbReference type="Pfam" id="PF06966">
    <property type="entry name" value="DUF1295"/>
    <property type="match status" value="1"/>
</dbReference>
<keyword evidence="3" id="KW-1185">Reference proteome</keyword>
<dbReference type="PANTHER" id="PTHR32251">
    <property type="entry name" value="3-OXO-5-ALPHA-STEROID 4-DEHYDROGENASE"/>
    <property type="match status" value="1"/>
</dbReference>
<dbReference type="GO" id="GO:0016020">
    <property type="term" value="C:membrane"/>
    <property type="evidence" value="ECO:0007669"/>
    <property type="project" value="TreeGrafter"/>
</dbReference>
<proteinExistence type="predicted"/>
<dbReference type="AlphaFoldDB" id="A0A2H3C2H0"/>
<evidence type="ECO:0000313" key="2">
    <source>
        <dbReference type="EMBL" id="PBK75494.1"/>
    </source>
</evidence>
<keyword evidence="1" id="KW-0812">Transmembrane</keyword>
<dbReference type="Proteomes" id="UP000218334">
    <property type="component" value="Unassembled WGS sequence"/>
</dbReference>
<reference evidence="3" key="1">
    <citation type="journal article" date="2017" name="Nat. Ecol. Evol.">
        <title>Genome expansion and lineage-specific genetic innovations in the forest pathogenic fungi Armillaria.</title>
        <authorList>
            <person name="Sipos G."/>
            <person name="Prasanna A.N."/>
            <person name="Walter M.C."/>
            <person name="O'Connor E."/>
            <person name="Balint B."/>
            <person name="Krizsan K."/>
            <person name="Kiss B."/>
            <person name="Hess J."/>
            <person name="Varga T."/>
            <person name="Slot J."/>
            <person name="Riley R."/>
            <person name="Boka B."/>
            <person name="Rigling D."/>
            <person name="Barry K."/>
            <person name="Lee J."/>
            <person name="Mihaltcheva S."/>
            <person name="LaButti K."/>
            <person name="Lipzen A."/>
            <person name="Waldron R."/>
            <person name="Moloney N.M."/>
            <person name="Sperisen C."/>
            <person name="Kredics L."/>
            <person name="Vagvoelgyi C."/>
            <person name="Patrignani A."/>
            <person name="Fitzpatrick D."/>
            <person name="Nagy I."/>
            <person name="Doyle S."/>
            <person name="Anderson J.B."/>
            <person name="Grigoriev I.V."/>
            <person name="Gueldener U."/>
            <person name="Muensterkoetter M."/>
            <person name="Nagy L.G."/>
        </authorList>
    </citation>
    <scope>NUCLEOTIDE SEQUENCE [LARGE SCALE GENOMIC DNA]</scope>
    <source>
        <strain evidence="3">28-4</strain>
    </source>
</reference>
<name>A0A2H3C2H0_9AGAR</name>
<feature type="transmembrane region" description="Helical" evidence="1">
    <location>
        <begin position="168"/>
        <end position="189"/>
    </location>
</feature>
<accession>A0A2H3C2H0</accession>
<dbReference type="InterPro" id="IPR010721">
    <property type="entry name" value="UstE-like"/>
</dbReference>
<protein>
    <submittedName>
        <fullName evidence="2">DUF1295-domain-containing protein</fullName>
    </submittedName>
</protein>
<evidence type="ECO:0000256" key="1">
    <source>
        <dbReference type="SAM" id="Phobius"/>
    </source>
</evidence>